<dbReference type="Proteomes" id="UP001292094">
    <property type="component" value="Unassembled WGS sequence"/>
</dbReference>
<gene>
    <name evidence="2" type="ORF">Pmani_019709</name>
</gene>
<evidence type="ECO:0000313" key="3">
    <source>
        <dbReference type="Proteomes" id="UP001292094"/>
    </source>
</evidence>
<feature type="region of interest" description="Disordered" evidence="1">
    <location>
        <begin position="173"/>
        <end position="196"/>
    </location>
</feature>
<comment type="caution">
    <text evidence="2">The sequence shown here is derived from an EMBL/GenBank/DDBJ whole genome shotgun (WGS) entry which is preliminary data.</text>
</comment>
<sequence length="196" mass="22272">MEGNNAAFSDYPSQVPQLSGVVPPPSGRDERQEADSYYIGEGHPPIHDCRYDGLKSCAGRRGSGQQDFLVVLRGVKWIGVEEKVLEKGGKGWRRRVGCVEERNEPTRKISNRGRKREKVRSRERRISLPSHMPTNLITKPDSFIFEEEVWASITTKAQGRTWTRRKEKRKGWVGGWLKRRSDKATTGHGKNKTGEA</sequence>
<reference evidence="2" key="1">
    <citation type="submission" date="2023-11" db="EMBL/GenBank/DDBJ databases">
        <title>Genome assemblies of two species of porcelain crab, Petrolisthes cinctipes and Petrolisthes manimaculis (Anomura: Porcellanidae).</title>
        <authorList>
            <person name="Angst P."/>
        </authorList>
    </citation>
    <scope>NUCLEOTIDE SEQUENCE</scope>
    <source>
        <strain evidence="2">PB745_02</strain>
        <tissue evidence="2">Gill</tissue>
    </source>
</reference>
<feature type="region of interest" description="Disordered" evidence="1">
    <location>
        <begin position="1"/>
        <end position="41"/>
    </location>
</feature>
<organism evidence="2 3">
    <name type="scientific">Petrolisthes manimaculis</name>
    <dbReference type="NCBI Taxonomy" id="1843537"/>
    <lineage>
        <taxon>Eukaryota</taxon>
        <taxon>Metazoa</taxon>
        <taxon>Ecdysozoa</taxon>
        <taxon>Arthropoda</taxon>
        <taxon>Crustacea</taxon>
        <taxon>Multicrustacea</taxon>
        <taxon>Malacostraca</taxon>
        <taxon>Eumalacostraca</taxon>
        <taxon>Eucarida</taxon>
        <taxon>Decapoda</taxon>
        <taxon>Pleocyemata</taxon>
        <taxon>Anomura</taxon>
        <taxon>Galatheoidea</taxon>
        <taxon>Porcellanidae</taxon>
        <taxon>Petrolisthes</taxon>
    </lineage>
</organism>
<protein>
    <submittedName>
        <fullName evidence="2">Uncharacterized protein</fullName>
    </submittedName>
</protein>
<evidence type="ECO:0000313" key="2">
    <source>
        <dbReference type="EMBL" id="KAK4308600.1"/>
    </source>
</evidence>
<dbReference type="AlphaFoldDB" id="A0AAE1U741"/>
<dbReference type="EMBL" id="JAWZYT010001868">
    <property type="protein sequence ID" value="KAK4308600.1"/>
    <property type="molecule type" value="Genomic_DNA"/>
</dbReference>
<evidence type="ECO:0000256" key="1">
    <source>
        <dbReference type="SAM" id="MobiDB-lite"/>
    </source>
</evidence>
<name>A0AAE1U741_9EUCA</name>
<keyword evidence="3" id="KW-1185">Reference proteome</keyword>
<accession>A0AAE1U741</accession>
<proteinExistence type="predicted"/>